<evidence type="ECO:0000256" key="6">
    <source>
        <dbReference type="ARBA" id="ARBA00023180"/>
    </source>
</evidence>
<keyword evidence="4" id="KW-1133">Transmembrane helix</keyword>
<comment type="subcellular location">
    <subcellularLocation>
        <location evidence="1">Membrane</location>
        <topology evidence="1">Single-pass type II membrane protein</topology>
    </subcellularLocation>
</comment>
<evidence type="ECO:0000256" key="2">
    <source>
        <dbReference type="ARBA" id="ARBA00022692"/>
    </source>
</evidence>
<dbReference type="GO" id="GO:0035269">
    <property type="term" value="P:protein O-linked glycosylation via mannose"/>
    <property type="evidence" value="ECO:0007669"/>
    <property type="project" value="TreeGrafter"/>
</dbReference>
<dbReference type="Pfam" id="PF13896">
    <property type="entry name" value="Glyco_transf_49"/>
    <property type="match status" value="2"/>
</dbReference>
<dbReference type="GO" id="GO:0016020">
    <property type="term" value="C:membrane"/>
    <property type="evidence" value="ECO:0007669"/>
    <property type="project" value="UniProtKB-SubCell"/>
</dbReference>
<organism evidence="7 8">
    <name type="scientific">Umbelopsis vinacea</name>
    <dbReference type="NCBI Taxonomy" id="44442"/>
    <lineage>
        <taxon>Eukaryota</taxon>
        <taxon>Fungi</taxon>
        <taxon>Fungi incertae sedis</taxon>
        <taxon>Mucoromycota</taxon>
        <taxon>Mucoromycotina</taxon>
        <taxon>Umbelopsidomycetes</taxon>
        <taxon>Umbelopsidales</taxon>
        <taxon>Umbelopsidaceae</taxon>
        <taxon>Umbelopsis</taxon>
    </lineage>
</organism>
<keyword evidence="3" id="KW-0735">Signal-anchor</keyword>
<gene>
    <name evidence="7" type="ORF">INT44_008718</name>
</gene>
<sequence length="344" mass="40559">MPEDFMLTKVFSDAMGPCKVIPYYFRANEEAGAEEVTIATLVTHNRLAVLSRLATRYKGPISAAIHINDDETRDMILNDLHAMYESNPDVKTHVDVHLIVDRFDRQFNMWRNVAKFFARTEYLMMLDVDFHLCTDFRKSIRANPRIMEKLRTGTAALVVPAFEFIEQKDGQDWTTFPTDKQQLMDLVKAEKIDMFHRDWQRGHGSTNYTKWYESGDEYVVTDYNYSYEPYIIYKKEGSPWCDERFIGYGANKAACLYEIYLSGIDYWILPDDFLIHQTHYYLEDTRKKERKYNKKLYDNFREEVCLRYSRMMIASNLWSTSRADNVKEECSKIKGFKSAVGNLN</sequence>
<evidence type="ECO:0000256" key="1">
    <source>
        <dbReference type="ARBA" id="ARBA00004606"/>
    </source>
</evidence>
<reference evidence="7" key="1">
    <citation type="submission" date="2020-12" db="EMBL/GenBank/DDBJ databases">
        <title>Metabolic potential, ecology and presence of endohyphal bacteria is reflected in genomic diversity of Mucoromycotina.</title>
        <authorList>
            <person name="Muszewska A."/>
            <person name="Okrasinska A."/>
            <person name="Steczkiewicz K."/>
            <person name="Drgas O."/>
            <person name="Orlowska M."/>
            <person name="Perlinska-Lenart U."/>
            <person name="Aleksandrzak-Piekarczyk T."/>
            <person name="Szatraj K."/>
            <person name="Zielenkiewicz U."/>
            <person name="Pilsyk S."/>
            <person name="Malc E."/>
            <person name="Mieczkowski P."/>
            <person name="Kruszewska J.S."/>
            <person name="Biernat P."/>
            <person name="Pawlowska J."/>
        </authorList>
    </citation>
    <scope>NUCLEOTIDE SEQUENCE</scope>
    <source>
        <strain evidence="7">WA0000051536</strain>
    </source>
</reference>
<evidence type="ECO:0008006" key="9">
    <source>
        <dbReference type="Google" id="ProtNLM"/>
    </source>
</evidence>
<accession>A0A8H7PG69</accession>
<proteinExistence type="predicted"/>
<comment type="caution">
    <text evidence="7">The sequence shown here is derived from an EMBL/GenBank/DDBJ whole genome shotgun (WGS) entry which is preliminary data.</text>
</comment>
<dbReference type="InterPro" id="IPR051292">
    <property type="entry name" value="Xyl/GlcA_transferase"/>
</dbReference>
<dbReference type="Proteomes" id="UP000612746">
    <property type="component" value="Unassembled WGS sequence"/>
</dbReference>
<dbReference type="AlphaFoldDB" id="A0A8H7PG69"/>
<evidence type="ECO:0000313" key="8">
    <source>
        <dbReference type="Proteomes" id="UP000612746"/>
    </source>
</evidence>
<protein>
    <recommendedName>
        <fullName evidence="9">Glycosyltransferase family 49 protein</fullName>
    </recommendedName>
</protein>
<dbReference type="PANTHER" id="PTHR12270:SF25">
    <property type="entry name" value="GLYCOSYLTRANSFERASE-LIKE PROTEIN LARGE"/>
    <property type="match status" value="1"/>
</dbReference>
<dbReference type="OrthoDB" id="411524at2759"/>
<evidence type="ECO:0000256" key="5">
    <source>
        <dbReference type="ARBA" id="ARBA00023136"/>
    </source>
</evidence>
<keyword evidence="5" id="KW-0472">Membrane</keyword>
<keyword evidence="2" id="KW-0812">Transmembrane</keyword>
<dbReference type="EMBL" id="JAEPRA010000019">
    <property type="protein sequence ID" value="KAG2173366.1"/>
    <property type="molecule type" value="Genomic_DNA"/>
</dbReference>
<evidence type="ECO:0000256" key="3">
    <source>
        <dbReference type="ARBA" id="ARBA00022968"/>
    </source>
</evidence>
<dbReference type="GO" id="GO:0015020">
    <property type="term" value="F:glucuronosyltransferase activity"/>
    <property type="evidence" value="ECO:0007669"/>
    <property type="project" value="TreeGrafter"/>
</dbReference>
<dbReference type="PANTHER" id="PTHR12270">
    <property type="entry name" value="GLYCOSYLTRANSFERASE-RELATED"/>
    <property type="match status" value="1"/>
</dbReference>
<keyword evidence="6" id="KW-0325">Glycoprotein</keyword>
<evidence type="ECO:0000256" key="4">
    <source>
        <dbReference type="ARBA" id="ARBA00022989"/>
    </source>
</evidence>
<dbReference type="GO" id="GO:0042285">
    <property type="term" value="F:xylosyltransferase activity"/>
    <property type="evidence" value="ECO:0007669"/>
    <property type="project" value="TreeGrafter"/>
</dbReference>
<evidence type="ECO:0000313" key="7">
    <source>
        <dbReference type="EMBL" id="KAG2173366.1"/>
    </source>
</evidence>
<name>A0A8H7PG69_9FUNG</name>
<keyword evidence="8" id="KW-1185">Reference proteome</keyword>